<dbReference type="Proteomes" id="UP000682733">
    <property type="component" value="Unassembled WGS sequence"/>
</dbReference>
<dbReference type="InterPro" id="IPR000157">
    <property type="entry name" value="TIR_dom"/>
</dbReference>
<evidence type="ECO:0000313" key="8">
    <source>
        <dbReference type="Proteomes" id="UP000663829"/>
    </source>
</evidence>
<dbReference type="InterPro" id="IPR001562">
    <property type="entry name" value="Znf_Btk_motif"/>
</dbReference>
<dbReference type="EMBL" id="CAJOBC010067222">
    <property type="protein sequence ID" value="CAF4230562.1"/>
    <property type="molecule type" value="Genomic_DNA"/>
</dbReference>
<dbReference type="InterPro" id="IPR035897">
    <property type="entry name" value="Toll_tir_struct_dom_sf"/>
</dbReference>
<organism evidence="5 8">
    <name type="scientific">Didymodactylos carnosus</name>
    <dbReference type="NCBI Taxonomy" id="1234261"/>
    <lineage>
        <taxon>Eukaryota</taxon>
        <taxon>Metazoa</taxon>
        <taxon>Spiralia</taxon>
        <taxon>Gnathifera</taxon>
        <taxon>Rotifera</taxon>
        <taxon>Eurotatoria</taxon>
        <taxon>Bdelloidea</taxon>
        <taxon>Philodinida</taxon>
        <taxon>Philodinidae</taxon>
        <taxon>Didymodactylos</taxon>
    </lineage>
</organism>
<dbReference type="Proteomes" id="UP000681722">
    <property type="component" value="Unassembled WGS sequence"/>
</dbReference>
<dbReference type="OrthoDB" id="2148946at2759"/>
<keyword evidence="1" id="KW-0862">Zinc</keyword>
<dbReference type="EMBL" id="CAJNOQ010015160">
    <property type="protein sequence ID" value="CAF1356421.1"/>
    <property type="molecule type" value="Genomic_DNA"/>
</dbReference>
<evidence type="ECO:0000313" key="7">
    <source>
        <dbReference type="EMBL" id="CAF4230562.1"/>
    </source>
</evidence>
<evidence type="ECO:0000256" key="2">
    <source>
        <dbReference type="SAM" id="MobiDB-lite"/>
    </source>
</evidence>
<sequence>MGCGASETVTLPTTNTNGNHYQQSSANQRQQKLVKAEEKEIQPSRESFTPSSTMANNSTTSSINVLIGCHSDQHSLGEQFRTACQKSALNVYLLTESQPKTLGARANLIRWCDVYVVLISTSYKRTMACMEIINYANELRKSIITVQAEKDFRPYADLGAIAASSLKMINLDENSPSNGIAETVNLIGSKVKKGKQGKNVIDPAKVQDEVSNTQLGEGTNNAQVLICTANDGLKVAELVYNGLQQHKSGTTAIIENLSTAKSSSVSNCSVFVPIISPQFEENLLCQATFEKVRQLNIPVVPVVAIPKFKPEDWLGLPIAGKVYFRLFDAETANKPFWDSTRMKDFVYSVQSALLPVPTDSVREEKEIEYLNEKLNECKSKLKTWPPPRKQQSGQAGNRKPVKVQLEEPKSTHDFIHIHHEITRMERKPPPALIDEYGVPIRRKFDCMISYQWDFQSLVRKIYEDFNMRTLKTWFDIWGAMMGSTTMAMATGVECSKVILVFLSKSYAESANCQLEFRYAIYRGKPFVVIKTEPNIQLEQWMSEAIEGFPQYNVYDYEQVTALINGVPLIDVITQAIRKLGLVQPNDVVNDCSKQVLDMRNLLDDALDEISQQSGKQRFQKCTRCGGEFDDFSKSGCKKHRAYYVGGSLIEGRWVCCREQSTDSPGCEDCDHISEPRKCVQDSYYGTWTWEPA</sequence>
<evidence type="ECO:0000256" key="1">
    <source>
        <dbReference type="PROSITE-ProRule" id="PRU00432"/>
    </source>
</evidence>
<dbReference type="GO" id="GO:0035556">
    <property type="term" value="P:intracellular signal transduction"/>
    <property type="evidence" value="ECO:0007669"/>
    <property type="project" value="InterPro"/>
</dbReference>
<evidence type="ECO:0000313" key="5">
    <source>
        <dbReference type="EMBL" id="CAF1356421.1"/>
    </source>
</evidence>
<evidence type="ECO:0000313" key="4">
    <source>
        <dbReference type="EMBL" id="CAF1219090.1"/>
    </source>
</evidence>
<feature type="region of interest" description="Disordered" evidence="2">
    <location>
        <begin position="1"/>
        <end position="29"/>
    </location>
</feature>
<dbReference type="PROSITE" id="PS51113">
    <property type="entry name" value="ZF_BTK"/>
    <property type="match status" value="1"/>
</dbReference>
<keyword evidence="1" id="KW-0863">Zinc-finger</keyword>
<protein>
    <recommendedName>
        <fullName evidence="3">TIR domain-containing protein</fullName>
    </recommendedName>
</protein>
<dbReference type="Proteomes" id="UP000677228">
    <property type="component" value="Unassembled WGS sequence"/>
</dbReference>
<dbReference type="EMBL" id="CAJOBA010036667">
    <property type="protein sequence ID" value="CAF4027256.1"/>
    <property type="molecule type" value="Genomic_DNA"/>
</dbReference>
<proteinExistence type="predicted"/>
<keyword evidence="8" id="KW-1185">Reference proteome</keyword>
<dbReference type="SUPFAM" id="SSF52200">
    <property type="entry name" value="Toll/Interleukin receptor TIR domain"/>
    <property type="match status" value="1"/>
</dbReference>
<keyword evidence="1" id="KW-0479">Metal-binding</keyword>
<reference evidence="5" key="1">
    <citation type="submission" date="2021-02" db="EMBL/GenBank/DDBJ databases">
        <authorList>
            <person name="Nowell W R."/>
        </authorList>
    </citation>
    <scope>NUCLEOTIDE SEQUENCE</scope>
</reference>
<name>A0A815HSB5_9BILA</name>
<evidence type="ECO:0000313" key="6">
    <source>
        <dbReference type="EMBL" id="CAF4027256.1"/>
    </source>
</evidence>
<dbReference type="PANTHER" id="PTHR46270">
    <property type="entry name" value="ARMADILLO-TYPE FOLD-RELATED"/>
    <property type="match status" value="1"/>
</dbReference>
<feature type="region of interest" description="Disordered" evidence="2">
    <location>
        <begin position="380"/>
        <end position="401"/>
    </location>
</feature>
<feature type="compositionally biased region" description="Polar residues" evidence="2">
    <location>
        <begin position="7"/>
        <end position="29"/>
    </location>
</feature>
<dbReference type="Pfam" id="PF13676">
    <property type="entry name" value="TIR_2"/>
    <property type="match status" value="1"/>
</dbReference>
<dbReference type="Gene3D" id="3.40.50.10140">
    <property type="entry name" value="Toll/interleukin-1 receptor homology (TIR) domain"/>
    <property type="match status" value="1"/>
</dbReference>
<evidence type="ECO:0000259" key="3">
    <source>
        <dbReference type="Pfam" id="PF13676"/>
    </source>
</evidence>
<dbReference type="GO" id="GO:0008270">
    <property type="term" value="F:zinc ion binding"/>
    <property type="evidence" value="ECO:0007669"/>
    <property type="project" value="UniProtKB-KW"/>
</dbReference>
<comment type="caution">
    <text evidence="5">The sequence shown here is derived from an EMBL/GenBank/DDBJ whole genome shotgun (WGS) entry which is preliminary data.</text>
</comment>
<gene>
    <name evidence="5" type="ORF">GPM918_LOCUS31162</name>
    <name evidence="4" type="ORF">OVA965_LOCUS24826</name>
    <name evidence="7" type="ORF">SRO942_LOCUS31798</name>
    <name evidence="6" type="ORF">TMI583_LOCUS25546</name>
</gene>
<accession>A0A815HSB5</accession>
<feature type="domain" description="TIR" evidence="3">
    <location>
        <begin position="447"/>
        <end position="533"/>
    </location>
</feature>
<dbReference type="EMBL" id="CAJNOK010015131">
    <property type="protein sequence ID" value="CAF1219090.1"/>
    <property type="molecule type" value="Genomic_DNA"/>
</dbReference>
<dbReference type="PANTHER" id="PTHR46270:SF6">
    <property type="entry name" value="TIR DOMAIN-CONTAINING PROTEIN"/>
    <property type="match status" value="1"/>
</dbReference>
<dbReference type="AlphaFoldDB" id="A0A815HSB5"/>
<dbReference type="Proteomes" id="UP000663829">
    <property type="component" value="Unassembled WGS sequence"/>
</dbReference>